<organism evidence="2 3">
    <name type="scientific">Trichinella pseudospiralis</name>
    <name type="common">Parasitic roundworm</name>
    <dbReference type="NCBI Taxonomy" id="6337"/>
    <lineage>
        <taxon>Eukaryota</taxon>
        <taxon>Metazoa</taxon>
        <taxon>Ecdysozoa</taxon>
        <taxon>Nematoda</taxon>
        <taxon>Enoplea</taxon>
        <taxon>Dorylaimia</taxon>
        <taxon>Trichinellida</taxon>
        <taxon>Trichinellidae</taxon>
        <taxon>Trichinella</taxon>
    </lineage>
</organism>
<name>A0A0V1J374_TRIPS</name>
<feature type="signal peptide" evidence="1">
    <location>
        <begin position="1"/>
        <end position="17"/>
    </location>
</feature>
<evidence type="ECO:0000256" key="1">
    <source>
        <dbReference type="SAM" id="SignalP"/>
    </source>
</evidence>
<proteinExistence type="predicted"/>
<evidence type="ECO:0000313" key="3">
    <source>
        <dbReference type="Proteomes" id="UP000054826"/>
    </source>
</evidence>
<evidence type="ECO:0000313" key="2">
    <source>
        <dbReference type="EMBL" id="KRZ29109.1"/>
    </source>
</evidence>
<accession>A0A0V1J374</accession>
<gene>
    <name evidence="2" type="ORF">T4C_1893</name>
</gene>
<dbReference type="EMBL" id="JYDV01000144">
    <property type="protein sequence ID" value="KRZ29109.1"/>
    <property type="molecule type" value="Genomic_DNA"/>
</dbReference>
<feature type="chain" id="PRO_5006880275" evidence="1">
    <location>
        <begin position="18"/>
        <end position="215"/>
    </location>
</feature>
<sequence length="215" mass="24174">MVLLFALNLQSFPLAAPNDNGRHQMGTTQPLQNSRQEMLITICSTNRITGLNGDLCASVVQHLATEMNESYRISNWLIFAFTSPLLEMPQTVARLYRRALRLLSERDARVAAASLDKLSRTLYNTAVSKLINQSNNRKQQMHLVGRISIAWFLYIFINNLQRQQPTPKIVHYLRVYQRYQVYPIRGTVFGWLTPHQLRGSFDGGGGGGGGGGGDH</sequence>
<dbReference type="Proteomes" id="UP000054826">
    <property type="component" value="Unassembled WGS sequence"/>
</dbReference>
<protein>
    <submittedName>
        <fullName evidence="2">Uncharacterized protein</fullName>
    </submittedName>
</protein>
<reference evidence="2 3" key="1">
    <citation type="submission" date="2015-01" db="EMBL/GenBank/DDBJ databases">
        <title>Evolution of Trichinella species and genotypes.</title>
        <authorList>
            <person name="Korhonen P.K."/>
            <person name="Edoardo P."/>
            <person name="Giuseppe L.R."/>
            <person name="Gasser R.B."/>
        </authorList>
    </citation>
    <scope>NUCLEOTIDE SEQUENCE [LARGE SCALE GENOMIC DNA]</scope>
    <source>
        <strain evidence="2">ISS176</strain>
    </source>
</reference>
<dbReference type="AlphaFoldDB" id="A0A0V1J374"/>
<keyword evidence="1" id="KW-0732">Signal</keyword>
<comment type="caution">
    <text evidence="2">The sequence shown here is derived from an EMBL/GenBank/DDBJ whole genome shotgun (WGS) entry which is preliminary data.</text>
</comment>